<evidence type="ECO:0000256" key="4">
    <source>
        <dbReference type="ARBA" id="ARBA00022490"/>
    </source>
</evidence>
<dbReference type="Proteomes" id="UP000094112">
    <property type="component" value="Unassembled WGS sequence"/>
</dbReference>
<keyword evidence="7" id="KW-0788">Thiol protease</keyword>
<keyword evidence="4 11" id="KW-0963">Cytoplasm</keyword>
<dbReference type="InterPro" id="IPR038765">
    <property type="entry name" value="Papain-like_cys_pep_sf"/>
</dbReference>
<dbReference type="PANTHER" id="PTHR22624:SF49">
    <property type="entry name" value="CYSTEINE PROTEASE"/>
    <property type="match status" value="1"/>
</dbReference>
<dbReference type="GO" id="GO:0006612">
    <property type="term" value="P:protein targeting to membrane"/>
    <property type="evidence" value="ECO:0007669"/>
    <property type="project" value="EnsemblFungi"/>
</dbReference>
<evidence type="ECO:0000256" key="8">
    <source>
        <dbReference type="ARBA" id="ARBA00022927"/>
    </source>
</evidence>
<dbReference type="STRING" id="683960.A0A1E3PAS7"/>
<comment type="catalytic activity">
    <reaction evidence="10">
        <text>[protein]-C-terminal L-amino acid-glycyl-phosphatidylethanolamide + H2O = [protein]-C-terminal L-amino acid-glycine + a 1,2-diacyl-sn-glycero-3-phosphoethanolamine</text>
        <dbReference type="Rhea" id="RHEA:67548"/>
        <dbReference type="Rhea" id="RHEA-COMP:17323"/>
        <dbReference type="Rhea" id="RHEA-COMP:17324"/>
        <dbReference type="ChEBI" id="CHEBI:15377"/>
        <dbReference type="ChEBI" id="CHEBI:64612"/>
        <dbReference type="ChEBI" id="CHEBI:172940"/>
        <dbReference type="ChEBI" id="CHEBI:172941"/>
    </reaction>
    <physiologicalReaction direction="left-to-right" evidence="10">
        <dbReference type="Rhea" id="RHEA:67549"/>
    </physiologicalReaction>
</comment>
<keyword evidence="6 11" id="KW-0378">Hydrolase</keyword>
<accession>A0A1E3PAS7</accession>
<evidence type="ECO:0000313" key="13">
    <source>
        <dbReference type="EMBL" id="ODQ61977.1"/>
    </source>
</evidence>
<evidence type="ECO:0000256" key="2">
    <source>
        <dbReference type="ARBA" id="ARBA00010958"/>
    </source>
</evidence>
<feature type="non-terminal residue" evidence="13">
    <location>
        <position position="1"/>
    </location>
</feature>
<dbReference type="GO" id="GO:0004197">
    <property type="term" value="F:cysteine-type endopeptidase activity"/>
    <property type="evidence" value="ECO:0007669"/>
    <property type="project" value="EnsemblFungi"/>
</dbReference>
<evidence type="ECO:0000256" key="11">
    <source>
        <dbReference type="RuleBase" id="RU363115"/>
    </source>
</evidence>
<dbReference type="EC" id="3.4.22.-" evidence="11"/>
<dbReference type="SUPFAM" id="SSF54001">
    <property type="entry name" value="Cysteine proteinases"/>
    <property type="match status" value="1"/>
</dbReference>
<comment type="similarity">
    <text evidence="2 11">Belongs to the peptidase C54 family.</text>
</comment>
<keyword evidence="11" id="KW-0539">Nucleus</keyword>
<gene>
    <name evidence="13" type="ORF">WICANDRAFT_18503</name>
</gene>
<evidence type="ECO:0000256" key="10">
    <source>
        <dbReference type="ARBA" id="ARBA00029362"/>
    </source>
</evidence>
<evidence type="ECO:0000256" key="7">
    <source>
        <dbReference type="ARBA" id="ARBA00022807"/>
    </source>
</evidence>
<dbReference type="GO" id="GO:0032258">
    <property type="term" value="P:cytoplasm to vacuole targeting by the Cvt pathway"/>
    <property type="evidence" value="ECO:0007669"/>
    <property type="project" value="EnsemblFungi"/>
</dbReference>
<evidence type="ECO:0000259" key="12">
    <source>
        <dbReference type="Pfam" id="PF03416"/>
    </source>
</evidence>
<organism evidence="13 14">
    <name type="scientific">Wickerhamomyces anomalus (strain ATCC 58044 / CBS 1984 / NCYC 433 / NRRL Y-366-8)</name>
    <name type="common">Yeast</name>
    <name type="synonym">Hansenula anomala</name>
    <dbReference type="NCBI Taxonomy" id="683960"/>
    <lineage>
        <taxon>Eukaryota</taxon>
        <taxon>Fungi</taxon>
        <taxon>Dikarya</taxon>
        <taxon>Ascomycota</taxon>
        <taxon>Saccharomycotina</taxon>
        <taxon>Saccharomycetes</taxon>
        <taxon>Phaffomycetales</taxon>
        <taxon>Wickerhamomycetaceae</taxon>
        <taxon>Wickerhamomyces</taxon>
    </lineage>
</organism>
<dbReference type="GO" id="GO:0034727">
    <property type="term" value="P:piecemeal microautophagy of the nucleus"/>
    <property type="evidence" value="ECO:0007669"/>
    <property type="project" value="EnsemblFungi"/>
</dbReference>
<comment type="function">
    <text evidence="11">Required for selective autophagic degradation of the nucleus (nucleophagy) as well as for mitophagy which contributes to regulate mitochondrial quantity and quality by eliminating the mitochondria to a basal level to fulfill cellular energy requirements and preventing excess ROS production.</text>
</comment>
<evidence type="ECO:0000256" key="5">
    <source>
        <dbReference type="ARBA" id="ARBA00022670"/>
    </source>
</evidence>
<proteinExistence type="inferred from homology"/>
<feature type="non-terminal residue" evidence="13">
    <location>
        <position position="297"/>
    </location>
</feature>
<dbReference type="InterPro" id="IPR046792">
    <property type="entry name" value="Peptidase_C54_cat"/>
</dbReference>
<dbReference type="GO" id="GO:0016485">
    <property type="term" value="P:protein processing"/>
    <property type="evidence" value="ECO:0007669"/>
    <property type="project" value="TreeGrafter"/>
</dbReference>
<dbReference type="GeneID" id="30198038"/>
<dbReference type="PANTHER" id="PTHR22624">
    <property type="entry name" value="CYSTEINE PROTEASE ATG4"/>
    <property type="match status" value="1"/>
</dbReference>
<keyword evidence="3" id="KW-0813">Transport</keyword>
<dbReference type="GO" id="GO:0000423">
    <property type="term" value="P:mitophagy"/>
    <property type="evidence" value="ECO:0007669"/>
    <property type="project" value="TreeGrafter"/>
</dbReference>
<evidence type="ECO:0000256" key="3">
    <source>
        <dbReference type="ARBA" id="ARBA00022448"/>
    </source>
</evidence>
<dbReference type="GO" id="GO:0005739">
    <property type="term" value="C:mitochondrion"/>
    <property type="evidence" value="ECO:0007669"/>
    <property type="project" value="EnsemblFungi"/>
</dbReference>
<reference evidence="13 14" key="1">
    <citation type="journal article" date="2016" name="Proc. Natl. Acad. Sci. U.S.A.">
        <title>Comparative genomics of biotechnologically important yeasts.</title>
        <authorList>
            <person name="Riley R."/>
            <person name="Haridas S."/>
            <person name="Wolfe K.H."/>
            <person name="Lopes M.R."/>
            <person name="Hittinger C.T."/>
            <person name="Goeker M."/>
            <person name="Salamov A.A."/>
            <person name="Wisecaver J.H."/>
            <person name="Long T.M."/>
            <person name="Calvey C.H."/>
            <person name="Aerts A.L."/>
            <person name="Barry K.W."/>
            <person name="Choi C."/>
            <person name="Clum A."/>
            <person name="Coughlan A.Y."/>
            <person name="Deshpande S."/>
            <person name="Douglass A.P."/>
            <person name="Hanson S.J."/>
            <person name="Klenk H.-P."/>
            <person name="LaButti K.M."/>
            <person name="Lapidus A."/>
            <person name="Lindquist E.A."/>
            <person name="Lipzen A.M."/>
            <person name="Meier-Kolthoff J.P."/>
            <person name="Ohm R.A."/>
            <person name="Otillar R.P."/>
            <person name="Pangilinan J.L."/>
            <person name="Peng Y."/>
            <person name="Rokas A."/>
            <person name="Rosa C.A."/>
            <person name="Scheuner C."/>
            <person name="Sibirny A.A."/>
            <person name="Slot J.C."/>
            <person name="Stielow J.B."/>
            <person name="Sun H."/>
            <person name="Kurtzman C.P."/>
            <person name="Blackwell M."/>
            <person name="Grigoriev I.V."/>
            <person name="Jeffries T.W."/>
        </authorList>
    </citation>
    <scope>NUCLEOTIDE SEQUENCE [LARGE SCALE GENOMIC DNA]</scope>
    <source>
        <strain evidence="14">ATCC 58044 / CBS 1984 / NCYC 433 / NRRL Y-366-8</strain>
    </source>
</reference>
<dbReference type="RefSeq" id="XP_019041184.1">
    <property type="nucleotide sequence ID" value="XM_019180792.1"/>
</dbReference>
<dbReference type="GO" id="GO:0000407">
    <property type="term" value="C:phagophore assembly site"/>
    <property type="evidence" value="ECO:0007669"/>
    <property type="project" value="UniProtKB-SubCell"/>
</dbReference>
<sequence length="297" mass="34041">KESNIWPQEFIDDVYTRIWLTYRTKFAPINRDEDGPSPISLHNLIRGQNYDLNSEYFTTDCGWGCMIRTGQTLLANALLNLHLGRQWRFSEEANEKHEQIVSWFIDCPSHPFSIHRIVDKGRILSNKKAGEWFGPSAAARSIQALCNDFDSGLTVYIGSDSGDIYENDVFKVAKDDTGVFQPVLILLGVRLGVESINKLYWNSLKSILQSSESVGISGGRPSSSHYFFGFQGDYLFYLDPHFPQQALLHEDKLENSVIHTKKLRKIHLSEVDPSMLLGFLIKDEHEWLDWKQKIQDA</sequence>
<dbReference type="InterPro" id="IPR005078">
    <property type="entry name" value="Peptidase_C54"/>
</dbReference>
<dbReference type="EMBL" id="KV454208">
    <property type="protein sequence ID" value="ODQ61977.1"/>
    <property type="molecule type" value="Genomic_DNA"/>
</dbReference>
<dbReference type="GO" id="GO:0005634">
    <property type="term" value="C:nucleus"/>
    <property type="evidence" value="ECO:0007669"/>
    <property type="project" value="UniProtKB-SubCell"/>
</dbReference>
<evidence type="ECO:0000313" key="14">
    <source>
        <dbReference type="Proteomes" id="UP000094112"/>
    </source>
</evidence>
<keyword evidence="9" id="KW-0072">Autophagy</keyword>
<dbReference type="AlphaFoldDB" id="A0A1E3PAS7"/>
<dbReference type="GO" id="GO:0019786">
    <property type="term" value="F:protein-phosphatidylethanolamide deconjugating activity"/>
    <property type="evidence" value="ECO:0007669"/>
    <property type="project" value="EnsemblFungi"/>
</dbReference>
<name>A0A1E3PAS7_WICAA</name>
<dbReference type="Pfam" id="PF03416">
    <property type="entry name" value="Peptidase_C54"/>
    <property type="match status" value="1"/>
</dbReference>
<dbReference type="OrthoDB" id="2960936at2759"/>
<evidence type="ECO:0000256" key="6">
    <source>
        <dbReference type="ARBA" id="ARBA00022801"/>
    </source>
</evidence>
<keyword evidence="5 11" id="KW-0645">Protease</keyword>
<comment type="subcellular location">
    <subcellularLocation>
        <location evidence="11">Nucleus</location>
    </subcellularLocation>
    <subcellularLocation>
        <location evidence="11">Cytoplasm</location>
    </subcellularLocation>
    <subcellularLocation>
        <location evidence="1">Preautophagosomal structure</location>
    </subcellularLocation>
</comment>
<dbReference type="GO" id="GO:0035973">
    <property type="term" value="P:aggrephagy"/>
    <property type="evidence" value="ECO:0007669"/>
    <property type="project" value="TreeGrafter"/>
</dbReference>
<evidence type="ECO:0000256" key="9">
    <source>
        <dbReference type="ARBA" id="ARBA00023006"/>
    </source>
</evidence>
<keyword evidence="14" id="KW-1185">Reference proteome</keyword>
<evidence type="ECO:0000256" key="1">
    <source>
        <dbReference type="ARBA" id="ARBA00004329"/>
    </source>
</evidence>
<dbReference type="GO" id="GO:0000045">
    <property type="term" value="P:autophagosome assembly"/>
    <property type="evidence" value="ECO:0007669"/>
    <property type="project" value="EnsemblFungi"/>
</dbReference>
<protein>
    <recommendedName>
        <fullName evidence="11">Cysteine protease</fullName>
        <ecNumber evidence="11">3.4.22.-</ecNumber>
    </recommendedName>
</protein>
<keyword evidence="8" id="KW-0653">Protein transport</keyword>
<dbReference type="GO" id="GO:0005829">
    <property type="term" value="C:cytosol"/>
    <property type="evidence" value="ECO:0007669"/>
    <property type="project" value="EnsemblFungi"/>
</dbReference>
<feature type="domain" description="Peptidase C54 catalytic" evidence="12">
    <location>
        <begin position="8"/>
        <end position="292"/>
    </location>
</feature>